<dbReference type="PANTHER" id="PTHR43745">
    <property type="entry name" value="NITROREDUCTASE MJ1384-RELATED"/>
    <property type="match status" value="1"/>
</dbReference>
<dbReference type="Pfam" id="PF00881">
    <property type="entry name" value="Nitroreductase"/>
    <property type="match status" value="1"/>
</dbReference>
<dbReference type="PANTHER" id="PTHR43745:SF2">
    <property type="entry name" value="NITROREDUCTASE MJ1384-RELATED"/>
    <property type="match status" value="1"/>
</dbReference>
<organism evidence="2 3">
    <name type="scientific">Candidatus Roizmanbacteria bacterium CG_4_10_14_0_2_um_filter_36_9</name>
    <dbReference type="NCBI Taxonomy" id="1974823"/>
    <lineage>
        <taxon>Bacteria</taxon>
        <taxon>Candidatus Roizmaniibacteriota</taxon>
    </lineage>
</organism>
<name>A0A2M7U5T8_9BACT</name>
<reference evidence="3" key="1">
    <citation type="submission" date="2017-09" db="EMBL/GenBank/DDBJ databases">
        <title>Depth-based differentiation of microbial function through sediment-hosted aquifers and enrichment of novel symbionts in the deep terrestrial subsurface.</title>
        <authorList>
            <person name="Probst A.J."/>
            <person name="Ladd B."/>
            <person name="Jarett J.K."/>
            <person name="Geller-Mcgrath D.E."/>
            <person name="Sieber C.M.K."/>
            <person name="Emerson J.B."/>
            <person name="Anantharaman K."/>
            <person name="Thomas B.C."/>
            <person name="Malmstrom R."/>
            <person name="Stieglmeier M."/>
            <person name="Klingl A."/>
            <person name="Woyke T."/>
            <person name="Ryan C.M."/>
            <person name="Banfield J.F."/>
        </authorList>
    </citation>
    <scope>NUCLEOTIDE SEQUENCE [LARGE SCALE GENOMIC DNA]</scope>
</reference>
<dbReference type="Gene3D" id="3.40.109.10">
    <property type="entry name" value="NADH Oxidase"/>
    <property type="match status" value="1"/>
</dbReference>
<gene>
    <name evidence="2" type="ORF">COY14_00510</name>
</gene>
<dbReference type="Proteomes" id="UP000230027">
    <property type="component" value="Unassembled WGS sequence"/>
</dbReference>
<comment type="caution">
    <text evidence="2">The sequence shown here is derived from an EMBL/GenBank/DDBJ whole genome shotgun (WGS) entry which is preliminary data.</text>
</comment>
<dbReference type="InterPro" id="IPR052544">
    <property type="entry name" value="Bacteriocin_Proc_Enz"/>
</dbReference>
<dbReference type="InterPro" id="IPR000415">
    <property type="entry name" value="Nitroreductase-like"/>
</dbReference>
<dbReference type="InterPro" id="IPR020051">
    <property type="entry name" value="SagB-type_dehydrogenase"/>
</dbReference>
<dbReference type="NCBIfam" id="TIGR03605">
    <property type="entry name" value="antibiot_sagB"/>
    <property type="match status" value="1"/>
</dbReference>
<feature type="domain" description="Nitroreductase" evidence="1">
    <location>
        <begin position="82"/>
        <end position="256"/>
    </location>
</feature>
<dbReference type="SUPFAM" id="SSF55469">
    <property type="entry name" value="FMN-dependent nitroreductase-like"/>
    <property type="match status" value="1"/>
</dbReference>
<dbReference type="InterPro" id="IPR029479">
    <property type="entry name" value="Nitroreductase"/>
</dbReference>
<evidence type="ECO:0000313" key="3">
    <source>
        <dbReference type="Proteomes" id="UP000230027"/>
    </source>
</evidence>
<dbReference type="GO" id="GO:0016491">
    <property type="term" value="F:oxidoreductase activity"/>
    <property type="evidence" value="ECO:0007669"/>
    <property type="project" value="InterPro"/>
</dbReference>
<dbReference type="EMBL" id="PFOD01000015">
    <property type="protein sequence ID" value="PIZ66333.1"/>
    <property type="molecule type" value="Genomic_DNA"/>
</dbReference>
<protein>
    <recommendedName>
        <fullName evidence="1">Nitroreductase domain-containing protein</fullName>
    </recommendedName>
</protein>
<evidence type="ECO:0000259" key="1">
    <source>
        <dbReference type="Pfam" id="PF00881"/>
    </source>
</evidence>
<accession>A0A2M7U5T8</accession>
<evidence type="ECO:0000313" key="2">
    <source>
        <dbReference type="EMBL" id="PIZ66333.1"/>
    </source>
</evidence>
<dbReference type="CDD" id="cd02142">
    <property type="entry name" value="McbC_SagB-like_oxidoreductase"/>
    <property type="match status" value="1"/>
</dbReference>
<dbReference type="AlphaFoldDB" id="A0A2M7U5T8"/>
<proteinExistence type="predicted"/>
<sequence length="266" mass="29027">MLLCLLYMTIKKGKKLQPSVKFPVILLSIFVLGFAAGQYIVLANIFSKTSKQKTETRQYIGEEITLPAPNLFGSTSVEEAMQNRRSRRAYVENEALTIEQVSQILWSLQGQTADWGGRTVPSAKNAYPLNVTLVAKNVTDLAPGVYHYIPENNSLKKVVEDVPANFDEAAIQAQNKSAPVSFIISGDYSLMAKAFDGESRDENVVLEAGHAGQNAYLQAESLGLGTVVSGGFNQDLMKEILKIPSQEDLFYLIPVGIPAVETGASH</sequence>